<feature type="transmembrane region" description="Helical" evidence="1">
    <location>
        <begin position="45"/>
        <end position="65"/>
    </location>
</feature>
<feature type="chain" id="PRO_5046637547" evidence="2">
    <location>
        <begin position="27"/>
        <end position="70"/>
    </location>
</feature>
<dbReference type="Proteomes" id="UP001600165">
    <property type="component" value="Unassembled WGS sequence"/>
</dbReference>
<proteinExistence type="predicted"/>
<evidence type="ECO:0000256" key="2">
    <source>
        <dbReference type="SAM" id="SignalP"/>
    </source>
</evidence>
<dbReference type="EMBL" id="JBHZOL010000051">
    <property type="protein sequence ID" value="MFE4106096.1"/>
    <property type="molecule type" value="Genomic_DNA"/>
</dbReference>
<keyword evidence="1" id="KW-0472">Membrane</keyword>
<name>A0ABW6ID61_9CYAN</name>
<feature type="signal peptide" evidence="2">
    <location>
        <begin position="1"/>
        <end position="26"/>
    </location>
</feature>
<organism evidence="3 4">
    <name type="scientific">Almyronema epifaneia S1</name>
    <dbReference type="NCBI Taxonomy" id="2991925"/>
    <lineage>
        <taxon>Bacteria</taxon>
        <taxon>Bacillati</taxon>
        <taxon>Cyanobacteriota</taxon>
        <taxon>Cyanophyceae</taxon>
        <taxon>Nodosilineales</taxon>
        <taxon>Nodosilineaceae</taxon>
        <taxon>Almyronema</taxon>
        <taxon>Almyronema epifaneia</taxon>
    </lineage>
</organism>
<keyword evidence="1" id="KW-0812">Transmembrane</keyword>
<keyword evidence="1" id="KW-1133">Transmembrane helix</keyword>
<keyword evidence="4" id="KW-1185">Reference proteome</keyword>
<evidence type="ECO:0000313" key="4">
    <source>
        <dbReference type="Proteomes" id="UP001600165"/>
    </source>
</evidence>
<evidence type="ECO:0000313" key="3">
    <source>
        <dbReference type="EMBL" id="MFE4106096.1"/>
    </source>
</evidence>
<reference evidence="3 4" key="1">
    <citation type="submission" date="2024-10" db="EMBL/GenBank/DDBJ databases">
        <authorList>
            <person name="Ratan Roy A."/>
            <person name="Morales Sandoval P.H."/>
            <person name="De Los Santos Villalobos S."/>
            <person name="Chakraborty S."/>
            <person name="Mukherjee J."/>
        </authorList>
    </citation>
    <scope>NUCLEOTIDE SEQUENCE [LARGE SCALE GENOMIC DNA]</scope>
    <source>
        <strain evidence="3 4">S1</strain>
    </source>
</reference>
<dbReference type="RefSeq" id="WP_377963522.1">
    <property type="nucleotide sequence ID" value="NZ_JBHZOL010000051.1"/>
</dbReference>
<comment type="caution">
    <text evidence="3">The sequence shown here is derived from an EMBL/GenBank/DDBJ whole genome shotgun (WGS) entry which is preliminary data.</text>
</comment>
<accession>A0ABW6ID61</accession>
<protein>
    <submittedName>
        <fullName evidence="3">Uncharacterized protein</fullName>
    </submittedName>
</protein>
<gene>
    <name evidence="3" type="ORF">ACFVKH_07410</name>
</gene>
<sequence length="70" mass="7641">MNFGFLSAILATRSFLQTAISPSAVAQPPTLAAWLLYLPLPASSADWGAFIFFGGILGLIAWQVYHTRER</sequence>
<keyword evidence="2" id="KW-0732">Signal</keyword>
<evidence type="ECO:0000256" key="1">
    <source>
        <dbReference type="SAM" id="Phobius"/>
    </source>
</evidence>